<comment type="cofactor">
    <cofactor evidence="1">
        <name>FAD</name>
        <dbReference type="ChEBI" id="CHEBI:57692"/>
    </cofactor>
</comment>
<dbReference type="InterPro" id="IPR051914">
    <property type="entry name" value="FAD-linked_OxidoTrans_Type4"/>
</dbReference>
<dbReference type="GO" id="GO:0016491">
    <property type="term" value="F:oxidoreductase activity"/>
    <property type="evidence" value="ECO:0007669"/>
    <property type="project" value="UniProtKB-KW"/>
</dbReference>
<evidence type="ECO:0000313" key="8">
    <source>
        <dbReference type="Proteomes" id="UP000536624"/>
    </source>
</evidence>
<dbReference type="InterPro" id="IPR016171">
    <property type="entry name" value="Vanillyl_alc_oxidase_C-sub2"/>
</dbReference>
<gene>
    <name evidence="7" type="ORF">SMALB_2073</name>
</gene>
<evidence type="ECO:0000256" key="5">
    <source>
        <dbReference type="ARBA" id="ARBA00023002"/>
    </source>
</evidence>
<reference evidence="7 8" key="1">
    <citation type="submission" date="2020-02" db="EMBL/GenBank/DDBJ databases">
        <title>Streptomyces malaysiensis DSM14702 (JHCC583434, PFL_A843) Genome sequencing and assembly.</title>
        <authorList>
            <person name="Samborskyy M."/>
        </authorList>
    </citation>
    <scope>NUCLEOTIDE SEQUENCE [LARGE SCALE GENOMIC DNA]</scope>
    <source>
        <strain evidence="7 8">DSM 14702</strain>
    </source>
</reference>
<dbReference type="PROSITE" id="PS51387">
    <property type="entry name" value="FAD_PCMH"/>
    <property type="match status" value="1"/>
</dbReference>
<evidence type="ECO:0000256" key="1">
    <source>
        <dbReference type="ARBA" id="ARBA00001974"/>
    </source>
</evidence>
<evidence type="ECO:0000256" key="4">
    <source>
        <dbReference type="ARBA" id="ARBA00022827"/>
    </source>
</evidence>
<feature type="domain" description="FAD-binding PCMH-type" evidence="6">
    <location>
        <begin position="55"/>
        <end position="234"/>
    </location>
</feature>
<comment type="similarity">
    <text evidence="2">Belongs to the FAD-binding oxidoreductase/transferase type 4 family.</text>
</comment>
<dbReference type="Gene3D" id="3.30.70.2740">
    <property type="match status" value="1"/>
</dbReference>
<evidence type="ECO:0000259" key="6">
    <source>
        <dbReference type="PROSITE" id="PS51387"/>
    </source>
</evidence>
<dbReference type="SUPFAM" id="SSF55103">
    <property type="entry name" value="FAD-linked oxidases, C-terminal domain"/>
    <property type="match status" value="1"/>
</dbReference>
<dbReference type="Pfam" id="PF01565">
    <property type="entry name" value="FAD_binding_4"/>
    <property type="match status" value="1"/>
</dbReference>
<dbReference type="Gene3D" id="3.30.465.10">
    <property type="match status" value="1"/>
</dbReference>
<dbReference type="EMBL" id="JAALLH010000001">
    <property type="protein sequence ID" value="NIY64119.1"/>
    <property type="molecule type" value="Genomic_DNA"/>
</dbReference>
<dbReference type="FunFam" id="3.30.70.2740:FF:000001">
    <property type="entry name" value="D-lactate dehydrogenase mitochondrial"/>
    <property type="match status" value="1"/>
</dbReference>
<comment type="caution">
    <text evidence="7">The sequence shown here is derived from an EMBL/GenBank/DDBJ whole genome shotgun (WGS) entry which is preliminary data.</text>
</comment>
<dbReference type="RefSeq" id="WP_167500744.1">
    <property type="nucleotide sequence ID" value="NZ_JAALLH010000001.1"/>
</dbReference>
<dbReference type="InterPro" id="IPR006094">
    <property type="entry name" value="Oxid_FAD_bind_N"/>
</dbReference>
<dbReference type="InterPro" id="IPR036318">
    <property type="entry name" value="FAD-bd_PCMH-like_sf"/>
</dbReference>
<dbReference type="InterPro" id="IPR016169">
    <property type="entry name" value="FAD-bd_PCMH_sub2"/>
</dbReference>
<dbReference type="Pfam" id="PF02913">
    <property type="entry name" value="FAD-oxidase_C"/>
    <property type="match status" value="1"/>
</dbReference>
<dbReference type="Gene3D" id="1.10.45.10">
    <property type="entry name" value="Vanillyl-alcohol Oxidase, Chain A, domain 4"/>
    <property type="match status" value="1"/>
</dbReference>
<keyword evidence="5" id="KW-0560">Oxidoreductase</keyword>
<keyword evidence="4" id="KW-0274">FAD</keyword>
<organism evidence="7 8">
    <name type="scientific">Streptomyces malaysiensis</name>
    <dbReference type="NCBI Taxonomy" id="92644"/>
    <lineage>
        <taxon>Bacteria</taxon>
        <taxon>Bacillati</taxon>
        <taxon>Actinomycetota</taxon>
        <taxon>Actinomycetes</taxon>
        <taxon>Kitasatosporales</taxon>
        <taxon>Streptomycetaceae</taxon>
        <taxon>Streptomyces</taxon>
        <taxon>Streptomyces violaceusniger group</taxon>
    </lineage>
</organism>
<dbReference type="AlphaFoldDB" id="A0A7X6AV98"/>
<protein>
    <submittedName>
        <fullName evidence="7">Glycolate oxidase FAD-linked subunit</fullName>
    </submittedName>
</protein>
<sequence length="474" mass="49379">MPDSDPNTLTDEASRVDGARASLEAALRSALGPKLRVTDPTTASAYEADQCLLAAHGAPSYVVHATEQDDVVNTLQVAHRFRTPVVSRGAGTGLTGGANAIDGCIVLNLAAMDRIVDIDPATRTARVEPGVINGVLDRAAAQQGLGYFPDPGSKDISTIGGNIATNAGGMCCVKYGVTRNHVAELTVVLADGQILRTGSRTRKNVTGLDLTSLIVGSEGTLGVITEATVWLHPRPTTASTVIALFPSLENAVASVDSITRSLLPAAAELMDAATVVAVNDFTGMGIDSRAEAVLLLRFDGSEVANAADAQQADELMTGHGAFEVFRTNDAAEGKELMAARAVALTALERKGATLLDDVAVPVHQLPALVTGVRHIARQQDVLIATFGHAADGNMHPTIVFDPADDSARQRAAAAFEDILHLAVRLGGVLSGEHGIGVLKQHHLDAQLDPVAREVMAKVKKALDPMGILNPGRSL</sequence>
<dbReference type="PANTHER" id="PTHR42934:SF2">
    <property type="entry name" value="GLYCOLATE OXIDASE SUBUNIT GLCD"/>
    <property type="match status" value="1"/>
</dbReference>
<evidence type="ECO:0000313" key="7">
    <source>
        <dbReference type="EMBL" id="NIY64119.1"/>
    </source>
</evidence>
<accession>A0A7X6AV98</accession>
<dbReference type="InterPro" id="IPR016164">
    <property type="entry name" value="FAD-linked_Oxase-like_C"/>
</dbReference>
<keyword evidence="3" id="KW-0285">Flavoprotein</keyword>
<dbReference type="InterPro" id="IPR004113">
    <property type="entry name" value="FAD-bd_oxidored_4_C"/>
</dbReference>
<evidence type="ECO:0000256" key="3">
    <source>
        <dbReference type="ARBA" id="ARBA00022630"/>
    </source>
</evidence>
<name>A0A7X6AV98_STRMQ</name>
<proteinExistence type="inferred from homology"/>
<dbReference type="Proteomes" id="UP000536624">
    <property type="component" value="Unassembled WGS sequence"/>
</dbReference>
<dbReference type="InterPro" id="IPR016166">
    <property type="entry name" value="FAD-bd_PCMH"/>
</dbReference>
<dbReference type="FunFam" id="1.10.45.10:FF:000001">
    <property type="entry name" value="D-lactate dehydrogenase mitochondrial"/>
    <property type="match status" value="1"/>
</dbReference>
<dbReference type="PANTHER" id="PTHR42934">
    <property type="entry name" value="GLYCOLATE OXIDASE SUBUNIT GLCD"/>
    <property type="match status" value="1"/>
</dbReference>
<dbReference type="SUPFAM" id="SSF56176">
    <property type="entry name" value="FAD-binding/transporter-associated domain-like"/>
    <property type="match status" value="1"/>
</dbReference>
<dbReference type="GO" id="GO:0071949">
    <property type="term" value="F:FAD binding"/>
    <property type="evidence" value="ECO:0007669"/>
    <property type="project" value="InterPro"/>
</dbReference>
<evidence type="ECO:0000256" key="2">
    <source>
        <dbReference type="ARBA" id="ARBA00008000"/>
    </source>
</evidence>